<evidence type="ECO:0000313" key="1">
    <source>
        <dbReference type="EMBL" id="KAI4318442.1"/>
    </source>
</evidence>
<comment type="caution">
    <text evidence="1">The sequence shown here is derived from an EMBL/GenBank/DDBJ whole genome shotgun (WGS) entry which is preliminary data.</text>
</comment>
<keyword evidence="2" id="KW-1185">Reference proteome</keyword>
<protein>
    <submittedName>
        <fullName evidence="1">Uncharacterized protein</fullName>
    </submittedName>
</protein>
<name>A0ACB9M2V9_9MYRT</name>
<gene>
    <name evidence="1" type="ORF">MLD38_032145</name>
</gene>
<dbReference type="EMBL" id="CM042889">
    <property type="protein sequence ID" value="KAI4318442.1"/>
    <property type="molecule type" value="Genomic_DNA"/>
</dbReference>
<organism evidence="1 2">
    <name type="scientific">Melastoma candidum</name>
    <dbReference type="NCBI Taxonomy" id="119954"/>
    <lineage>
        <taxon>Eukaryota</taxon>
        <taxon>Viridiplantae</taxon>
        <taxon>Streptophyta</taxon>
        <taxon>Embryophyta</taxon>
        <taxon>Tracheophyta</taxon>
        <taxon>Spermatophyta</taxon>
        <taxon>Magnoliopsida</taxon>
        <taxon>eudicotyledons</taxon>
        <taxon>Gunneridae</taxon>
        <taxon>Pentapetalae</taxon>
        <taxon>rosids</taxon>
        <taxon>malvids</taxon>
        <taxon>Myrtales</taxon>
        <taxon>Melastomataceae</taxon>
        <taxon>Melastomatoideae</taxon>
        <taxon>Melastomateae</taxon>
        <taxon>Melastoma</taxon>
    </lineage>
</organism>
<dbReference type="Proteomes" id="UP001057402">
    <property type="component" value="Chromosome 10"/>
</dbReference>
<reference evidence="2" key="1">
    <citation type="journal article" date="2023" name="Front. Plant Sci.">
        <title>Chromosomal-level genome assembly of Melastoma candidum provides insights into trichome evolution.</title>
        <authorList>
            <person name="Zhong Y."/>
            <person name="Wu W."/>
            <person name="Sun C."/>
            <person name="Zou P."/>
            <person name="Liu Y."/>
            <person name="Dai S."/>
            <person name="Zhou R."/>
        </authorList>
    </citation>
    <scope>NUCLEOTIDE SEQUENCE [LARGE SCALE GENOMIC DNA]</scope>
</reference>
<accession>A0ACB9M2V9</accession>
<sequence length="502" mass="55186">MKIRFRSIDGKEVTKLEVPNPCTLGQLQRILLDHLAPSSTSSSRWSVRFSLNRKDDLQASSDDETLQSLGVASGDLLFYSLLPGVSRNPSPSNPERIESGNCSGNPVNFPHGEAVQADSGRSGVDLIGREYGDVDSAALGGQDGGTDGNSRLLGEDMDLGVDVDLDDYAVCGKFSEPYFLRRVVMKELKGSKEDVDYRSLVLAVHAVMLDSGFICIDPVSKMPVDGFHLSEQWPSPAFSMSLHYSFPEIPLGQGSIFLRFQTIRGFINVYGSLDNGKSDMPRVCLDKSVISSKIVAVLSNCDYNAAKGLFDFWKIVKDNLALPLSMNLSERAGLQLPSCFSRLPVELKAKVLKSLSGVDLARVSCVCSELHYLSTDSDLWKRKCIEEFGERVVADHGTASRAEAVDWKRIFLRSWKEKMMKREVWSWHLNSARRVLFPFHRIRRDQHPFGVSSIIGGDYDRLPGLGIPQLPGGGPGALPMPRNLFSRGVPRCNLGGGGSGPQ</sequence>
<proteinExistence type="predicted"/>
<evidence type="ECO:0000313" key="2">
    <source>
        <dbReference type="Proteomes" id="UP001057402"/>
    </source>
</evidence>